<dbReference type="SUPFAM" id="SSF53474">
    <property type="entry name" value="alpha/beta-Hydrolases"/>
    <property type="match status" value="1"/>
</dbReference>
<dbReference type="PANTHER" id="PTHR32268:SF15">
    <property type="entry name" value="HOMOSERINE ACETYLTRANSFERASE FAMILY PROTEIN (AFU_ORTHOLOGUE AFUA_1G15350)"/>
    <property type="match status" value="1"/>
</dbReference>
<dbReference type="OrthoDB" id="9972683at2759"/>
<proteinExistence type="inferred from homology"/>
<comment type="similarity">
    <text evidence="1">Belongs to the AB hydrolase superfamily. MetX family.</text>
</comment>
<evidence type="ECO:0000259" key="2">
    <source>
        <dbReference type="Pfam" id="PF00561"/>
    </source>
</evidence>
<dbReference type="EMBL" id="RWJN01000071">
    <property type="protein sequence ID" value="TCD68286.1"/>
    <property type="molecule type" value="Genomic_DNA"/>
</dbReference>
<reference evidence="3 4" key="1">
    <citation type="submission" date="2018-11" db="EMBL/GenBank/DDBJ databases">
        <title>Genome assembly of Steccherinum ochraceum LE-BIN_3174, the white-rot fungus of the Steccherinaceae family (The Residual Polyporoid clade, Polyporales, Basidiomycota).</title>
        <authorList>
            <person name="Fedorova T.V."/>
            <person name="Glazunova O.A."/>
            <person name="Landesman E.O."/>
            <person name="Moiseenko K.V."/>
            <person name="Psurtseva N.V."/>
            <person name="Savinova O.S."/>
            <person name="Shakhova N.V."/>
            <person name="Tyazhelova T.V."/>
            <person name="Vasina D.V."/>
        </authorList>
    </citation>
    <scope>NUCLEOTIDE SEQUENCE [LARGE SCALE GENOMIC DNA]</scope>
    <source>
        <strain evidence="3 4">LE-BIN_3174</strain>
    </source>
</reference>
<accession>A0A4R0RL59</accession>
<protein>
    <recommendedName>
        <fullName evidence="2">AB hydrolase-1 domain-containing protein</fullName>
    </recommendedName>
</protein>
<dbReference type="InterPro" id="IPR008220">
    <property type="entry name" value="HAT_MetX-like"/>
</dbReference>
<dbReference type="InterPro" id="IPR029058">
    <property type="entry name" value="AB_hydrolase_fold"/>
</dbReference>
<dbReference type="InterPro" id="IPR000073">
    <property type="entry name" value="AB_hydrolase_1"/>
</dbReference>
<evidence type="ECO:0000256" key="1">
    <source>
        <dbReference type="ARBA" id="ARBA00006886"/>
    </source>
</evidence>
<keyword evidence="4" id="KW-1185">Reference proteome</keyword>
<sequence>MSRPQVLFYHHGRFTLAGAVLPDAVTAYRTYGDPKNPAIVFPTCYTGRLDNFGCIGQDYMIGEDKVLNPSKYYIVTFGLFSNGESSSPSNTPAPYDGPNFPKVTYEDNIRAQHAVLTKKLGLEKIYAVIGFSMGAMQAYYWAAMYPQFIALCGAAKTSDHSKAMIAGLKSVMVNSTDFHGGHYTRQATQGIRSFCRFYRKKMFLFNGMYNDVDNFLRGEWEDGYLAAWDANDLLVLLETWNLGDISKLDVHSVRDVSLRTKEEKVIGDGNLEAALGRIRPKGLIMPCNTDLFFTPEDNEAELKHMKNARMVVINSDWGHQAAAGLNDADDAFIKEEVNKFLEEQ</sequence>
<dbReference type="STRING" id="92696.A0A4R0RL59"/>
<gene>
    <name evidence="3" type="ORF">EIP91_011252</name>
</gene>
<evidence type="ECO:0000313" key="4">
    <source>
        <dbReference type="Proteomes" id="UP000292702"/>
    </source>
</evidence>
<evidence type="ECO:0000313" key="3">
    <source>
        <dbReference type="EMBL" id="TCD68286.1"/>
    </source>
</evidence>
<dbReference type="Proteomes" id="UP000292702">
    <property type="component" value="Unassembled WGS sequence"/>
</dbReference>
<organism evidence="3 4">
    <name type="scientific">Steccherinum ochraceum</name>
    <dbReference type="NCBI Taxonomy" id="92696"/>
    <lineage>
        <taxon>Eukaryota</taxon>
        <taxon>Fungi</taxon>
        <taxon>Dikarya</taxon>
        <taxon>Basidiomycota</taxon>
        <taxon>Agaricomycotina</taxon>
        <taxon>Agaricomycetes</taxon>
        <taxon>Polyporales</taxon>
        <taxon>Steccherinaceae</taxon>
        <taxon>Steccherinum</taxon>
    </lineage>
</organism>
<feature type="domain" description="AB hydrolase-1" evidence="2">
    <location>
        <begin position="37"/>
        <end position="150"/>
    </location>
</feature>
<dbReference type="PANTHER" id="PTHR32268">
    <property type="entry name" value="HOMOSERINE O-ACETYLTRANSFERASE"/>
    <property type="match status" value="1"/>
</dbReference>
<dbReference type="GO" id="GO:0016747">
    <property type="term" value="F:acyltransferase activity, transferring groups other than amino-acyl groups"/>
    <property type="evidence" value="ECO:0007669"/>
    <property type="project" value="InterPro"/>
</dbReference>
<dbReference type="Gene3D" id="3.40.50.1820">
    <property type="entry name" value="alpha/beta hydrolase"/>
    <property type="match status" value="1"/>
</dbReference>
<dbReference type="Pfam" id="PF00561">
    <property type="entry name" value="Abhydrolase_1"/>
    <property type="match status" value="1"/>
</dbReference>
<name>A0A4R0RL59_9APHY</name>
<comment type="caution">
    <text evidence="3">The sequence shown here is derived from an EMBL/GenBank/DDBJ whole genome shotgun (WGS) entry which is preliminary data.</text>
</comment>
<dbReference type="AlphaFoldDB" id="A0A4R0RL59"/>